<evidence type="ECO:0000313" key="2">
    <source>
        <dbReference type="Proteomes" id="UP000233556"/>
    </source>
</evidence>
<organism evidence="1 2">
    <name type="scientific">Limosa lapponica baueri</name>
    <dbReference type="NCBI Taxonomy" id="1758121"/>
    <lineage>
        <taxon>Eukaryota</taxon>
        <taxon>Metazoa</taxon>
        <taxon>Chordata</taxon>
        <taxon>Craniata</taxon>
        <taxon>Vertebrata</taxon>
        <taxon>Euteleostomi</taxon>
        <taxon>Archelosauria</taxon>
        <taxon>Archosauria</taxon>
        <taxon>Dinosauria</taxon>
        <taxon>Saurischia</taxon>
        <taxon>Theropoda</taxon>
        <taxon>Coelurosauria</taxon>
        <taxon>Aves</taxon>
        <taxon>Neognathae</taxon>
        <taxon>Neoaves</taxon>
        <taxon>Charadriiformes</taxon>
        <taxon>Scolopacidae</taxon>
        <taxon>Limosa</taxon>
    </lineage>
</organism>
<gene>
    <name evidence="1" type="ORF">llap_2937</name>
</gene>
<evidence type="ECO:0000313" key="1">
    <source>
        <dbReference type="EMBL" id="PKU46741.1"/>
    </source>
</evidence>
<reference evidence="2" key="1">
    <citation type="submission" date="2017-11" db="EMBL/GenBank/DDBJ databases">
        <authorList>
            <person name="Lima N.C."/>
            <person name="Parody-Merino A.M."/>
            <person name="Battley P.F."/>
            <person name="Fidler A.E."/>
            <person name="Prosdocimi F."/>
        </authorList>
    </citation>
    <scope>NUCLEOTIDE SEQUENCE [LARGE SCALE GENOMIC DNA]</scope>
</reference>
<dbReference type="Proteomes" id="UP000233556">
    <property type="component" value="Unassembled WGS sequence"/>
</dbReference>
<sequence>MGGVLLQWKKLQDEVGRLVHHEKGETILESLQLKRLDMPEKPYYMVKDYQHAMLACAHCKNRKGKPDFLSSAGWKTDLNCSFGPDHSFQDDIPSKGLQPSGWSTSTGGKIPIYCCRVPVAGTIEQHTGLGHSDMNVEAQEQVFHPQGLKTVLEEEQKFK</sequence>
<dbReference type="EMBL" id="KZ505699">
    <property type="protein sequence ID" value="PKU46741.1"/>
    <property type="molecule type" value="Genomic_DNA"/>
</dbReference>
<name>A0A2I0UL17_LIMLA</name>
<keyword evidence="2" id="KW-1185">Reference proteome</keyword>
<dbReference type="AlphaFoldDB" id="A0A2I0UL17"/>
<accession>A0A2I0UL17</accession>
<reference evidence="2" key="2">
    <citation type="submission" date="2017-12" db="EMBL/GenBank/DDBJ databases">
        <title>Genome sequence of the Bar-tailed Godwit (Limosa lapponica baueri).</title>
        <authorList>
            <person name="Lima N.C.B."/>
            <person name="Parody-Merino A.M."/>
            <person name="Battley P.F."/>
            <person name="Fidler A.E."/>
            <person name="Prosdocimi F."/>
        </authorList>
    </citation>
    <scope>NUCLEOTIDE SEQUENCE [LARGE SCALE GENOMIC DNA]</scope>
</reference>
<protein>
    <submittedName>
        <fullName evidence="1">Ino80 complex subunit c</fullName>
    </submittedName>
</protein>
<proteinExistence type="predicted"/>